<feature type="DNA-binding region" description="H-T-H motif" evidence="2">
    <location>
        <begin position="29"/>
        <end position="48"/>
    </location>
</feature>
<dbReference type="Proteomes" id="UP001377804">
    <property type="component" value="Unassembled WGS sequence"/>
</dbReference>
<keyword evidence="1 2" id="KW-0238">DNA-binding</keyword>
<protein>
    <submittedName>
        <fullName evidence="4">TetR/AcrR family transcriptional regulator</fullName>
    </submittedName>
</protein>
<evidence type="ECO:0000313" key="4">
    <source>
        <dbReference type="EMBL" id="MEJ6347989.1"/>
    </source>
</evidence>
<dbReference type="RefSeq" id="WP_339968736.1">
    <property type="nucleotide sequence ID" value="NZ_JAWMWG010000001.1"/>
</dbReference>
<name>A0ABU8SF97_9LACO</name>
<reference evidence="4 5" key="1">
    <citation type="submission" date="2023-10" db="EMBL/GenBank/DDBJ databases">
        <title>Holzapfeliella saturejae sp. nov. isolated from Satureja montana flowers.</title>
        <authorList>
            <person name="Alcantara C."/>
            <person name="Zuniga M."/>
            <person name="Landete J.M."/>
            <person name="Monedero V."/>
        </authorList>
    </citation>
    <scope>NUCLEOTIDE SEQUENCE [LARGE SCALE GENOMIC DNA]</scope>
    <source>
        <strain evidence="4 5">He02</strain>
    </source>
</reference>
<accession>A0ABU8SF97</accession>
<evidence type="ECO:0000259" key="3">
    <source>
        <dbReference type="PROSITE" id="PS50977"/>
    </source>
</evidence>
<dbReference type="PROSITE" id="PS50977">
    <property type="entry name" value="HTH_TETR_2"/>
    <property type="match status" value="1"/>
</dbReference>
<evidence type="ECO:0000256" key="2">
    <source>
        <dbReference type="PROSITE-ProRule" id="PRU00335"/>
    </source>
</evidence>
<gene>
    <name evidence="4" type="ORF">R4Y45_01940</name>
</gene>
<organism evidence="4 5">
    <name type="scientific">Holzapfeliella saturejae</name>
    <dbReference type="NCBI Taxonomy" id="3082953"/>
    <lineage>
        <taxon>Bacteria</taxon>
        <taxon>Bacillati</taxon>
        <taxon>Bacillota</taxon>
        <taxon>Bacilli</taxon>
        <taxon>Lactobacillales</taxon>
        <taxon>Lactobacillaceae</taxon>
        <taxon>Holzapfeliella</taxon>
    </lineage>
</organism>
<feature type="domain" description="HTH tetR-type" evidence="3">
    <location>
        <begin position="6"/>
        <end position="66"/>
    </location>
</feature>
<dbReference type="SUPFAM" id="SSF46689">
    <property type="entry name" value="Homeodomain-like"/>
    <property type="match status" value="1"/>
</dbReference>
<keyword evidence="5" id="KW-1185">Reference proteome</keyword>
<evidence type="ECO:0000256" key="1">
    <source>
        <dbReference type="ARBA" id="ARBA00023125"/>
    </source>
</evidence>
<proteinExistence type="predicted"/>
<dbReference type="InterPro" id="IPR001647">
    <property type="entry name" value="HTH_TetR"/>
</dbReference>
<dbReference type="EMBL" id="JAWMWG010000001">
    <property type="protein sequence ID" value="MEJ6347989.1"/>
    <property type="molecule type" value="Genomic_DNA"/>
</dbReference>
<comment type="caution">
    <text evidence="4">The sequence shown here is derived from an EMBL/GenBank/DDBJ whole genome shotgun (WGS) entry which is preliminary data.</text>
</comment>
<dbReference type="Pfam" id="PF00440">
    <property type="entry name" value="TetR_N"/>
    <property type="match status" value="1"/>
</dbReference>
<dbReference type="Gene3D" id="1.10.10.60">
    <property type="entry name" value="Homeodomain-like"/>
    <property type="match status" value="1"/>
</dbReference>
<dbReference type="InterPro" id="IPR009057">
    <property type="entry name" value="Homeodomain-like_sf"/>
</dbReference>
<sequence>MAKRNTVGYDKVIEMAIQIIEDDGPEELTFGNLAKALDIKSQSLYNYFKNQAELLEELGTQFVKCLHQELTEGLIGYSGKKALIKYAEIIRNYFSNRGQSISLIHKVKNYDKSSDFFVEMKKVIDLIDRILDSIDLHGVDKTSFGEGYISQILGFLLIEQLGFLDQYGLPHNDESFRQMLELSTKIID</sequence>
<evidence type="ECO:0000313" key="5">
    <source>
        <dbReference type="Proteomes" id="UP001377804"/>
    </source>
</evidence>